<dbReference type="InterPro" id="IPR011049">
    <property type="entry name" value="Serralysin-like_metalloprot_C"/>
</dbReference>
<dbReference type="InterPro" id="IPR018511">
    <property type="entry name" value="Hemolysin-typ_Ca-bd_CS"/>
</dbReference>
<dbReference type="RefSeq" id="WP_189631884.1">
    <property type="nucleotide sequence ID" value="NZ_BMYQ01000001.1"/>
</dbReference>
<evidence type="ECO:0000256" key="1">
    <source>
        <dbReference type="ARBA" id="ARBA00004613"/>
    </source>
</evidence>
<accession>A0A918MFJ1</accession>
<keyword evidence="5" id="KW-1185">Reference proteome</keyword>
<gene>
    <name evidence="4" type="ORF">GCM10011452_01360</name>
</gene>
<dbReference type="InterPro" id="IPR001343">
    <property type="entry name" value="Hemolysn_Ca-bd"/>
</dbReference>
<dbReference type="Pfam" id="PF00353">
    <property type="entry name" value="HemolysinCabind"/>
    <property type="match status" value="4"/>
</dbReference>
<evidence type="ECO:0000313" key="5">
    <source>
        <dbReference type="Proteomes" id="UP000628984"/>
    </source>
</evidence>
<reference evidence="4" key="1">
    <citation type="journal article" date="2014" name="Int. J. Syst. Evol. Microbiol.">
        <title>Complete genome sequence of Corynebacterium casei LMG S-19264T (=DSM 44701T), isolated from a smear-ripened cheese.</title>
        <authorList>
            <consortium name="US DOE Joint Genome Institute (JGI-PGF)"/>
            <person name="Walter F."/>
            <person name="Albersmeier A."/>
            <person name="Kalinowski J."/>
            <person name="Ruckert C."/>
        </authorList>
    </citation>
    <scope>NUCLEOTIDE SEQUENCE</scope>
    <source>
        <strain evidence="4">KCTC 23714</strain>
    </source>
</reference>
<protein>
    <recommendedName>
        <fullName evidence="6">Calcium-binding protein</fullName>
    </recommendedName>
</protein>
<dbReference type="InterPro" id="IPR050557">
    <property type="entry name" value="RTX_toxin/Mannuronan_C5-epim"/>
</dbReference>
<sequence>MALITATSVNGEADGYLLFQNDDIFVAAGVTVFSNVANGVACWEGRHTFTVHGTLHGEDDGLKMLGTAETCNVIIGATAVITAGGRGLYSHSNGVVLDGIGTTMTSAGRIHGANAGIWALIRDEGTTVIQNSGQISGVNYGIYAPFGLGTLRLANSGRINGAIGIYGCDGIDLVTNTGTLTGRLEMRGGNDRITSSGTLSGPVDLGDGNDAFTDQSTSRFSHSTVLGNLGDDSLNGGQGNDTLSGGLDNDHLSGGNGHDRLLGGDGDDTLLSGFGRDTLLGGDGDDLIDDDLTTQLSGQMFAEGGAGNDSLLAGAGQDTLHGGLGTDLLAGKAGSDTLDGGAGDDSLYGGAGYDLLQDLSAPSGNDLLDGGAGADTLQAGAGADSLIGGVGADLLSGGSGADGFIWLHRSEAGDTITDFTADEDHLQFEGWDFGYGRATGRVSASDIVTGAPQDGSDRWIYDPAQHVLSFDADGNGAGAALVIVTFTQDIGMPVIDLI</sequence>
<proteinExistence type="predicted"/>
<dbReference type="PANTHER" id="PTHR38340:SF1">
    <property type="entry name" value="S-LAYER PROTEIN"/>
    <property type="match status" value="1"/>
</dbReference>
<dbReference type="PANTHER" id="PTHR38340">
    <property type="entry name" value="S-LAYER PROTEIN"/>
    <property type="match status" value="1"/>
</dbReference>
<keyword evidence="2" id="KW-0964">Secreted</keyword>
<dbReference type="GO" id="GO:0005509">
    <property type="term" value="F:calcium ion binding"/>
    <property type="evidence" value="ECO:0007669"/>
    <property type="project" value="InterPro"/>
</dbReference>
<dbReference type="AlphaFoldDB" id="A0A918MFJ1"/>
<dbReference type="PRINTS" id="PR00313">
    <property type="entry name" value="CABNDNGRPT"/>
</dbReference>
<reference evidence="4" key="2">
    <citation type="submission" date="2020-09" db="EMBL/GenBank/DDBJ databases">
        <authorList>
            <person name="Sun Q."/>
            <person name="Kim S."/>
        </authorList>
    </citation>
    <scope>NUCLEOTIDE SEQUENCE</scope>
    <source>
        <strain evidence="4">KCTC 23714</strain>
    </source>
</reference>
<dbReference type="SUPFAM" id="SSF51120">
    <property type="entry name" value="beta-Roll"/>
    <property type="match status" value="3"/>
</dbReference>
<name>A0A918MFJ1_9RHOB</name>
<evidence type="ECO:0000256" key="2">
    <source>
        <dbReference type="ARBA" id="ARBA00022525"/>
    </source>
</evidence>
<feature type="region of interest" description="Disordered" evidence="3">
    <location>
        <begin position="191"/>
        <end position="216"/>
    </location>
</feature>
<dbReference type="EMBL" id="BMYQ01000001">
    <property type="protein sequence ID" value="GGW21349.1"/>
    <property type="molecule type" value="Genomic_DNA"/>
</dbReference>
<dbReference type="Gene3D" id="2.150.10.10">
    <property type="entry name" value="Serralysin-like metalloprotease, C-terminal"/>
    <property type="match status" value="3"/>
</dbReference>
<comment type="caution">
    <text evidence="4">The sequence shown here is derived from an EMBL/GenBank/DDBJ whole genome shotgun (WGS) entry which is preliminary data.</text>
</comment>
<evidence type="ECO:0000256" key="3">
    <source>
        <dbReference type="SAM" id="MobiDB-lite"/>
    </source>
</evidence>
<dbReference type="PROSITE" id="PS00330">
    <property type="entry name" value="HEMOLYSIN_CALCIUM"/>
    <property type="match status" value="4"/>
</dbReference>
<dbReference type="Proteomes" id="UP000628984">
    <property type="component" value="Unassembled WGS sequence"/>
</dbReference>
<feature type="region of interest" description="Disordered" evidence="3">
    <location>
        <begin position="229"/>
        <end position="260"/>
    </location>
</feature>
<organism evidence="4 5">
    <name type="scientific">Gemmobacter lanyuensis</name>
    <dbReference type="NCBI Taxonomy" id="1054497"/>
    <lineage>
        <taxon>Bacteria</taxon>
        <taxon>Pseudomonadati</taxon>
        <taxon>Pseudomonadota</taxon>
        <taxon>Alphaproteobacteria</taxon>
        <taxon>Rhodobacterales</taxon>
        <taxon>Paracoccaceae</taxon>
        <taxon>Gemmobacter</taxon>
    </lineage>
</organism>
<evidence type="ECO:0000313" key="4">
    <source>
        <dbReference type="EMBL" id="GGW21349.1"/>
    </source>
</evidence>
<comment type="subcellular location">
    <subcellularLocation>
        <location evidence="1">Secreted</location>
    </subcellularLocation>
</comment>
<dbReference type="GO" id="GO:0005576">
    <property type="term" value="C:extracellular region"/>
    <property type="evidence" value="ECO:0007669"/>
    <property type="project" value="UniProtKB-SubCell"/>
</dbReference>
<evidence type="ECO:0008006" key="6">
    <source>
        <dbReference type="Google" id="ProtNLM"/>
    </source>
</evidence>